<organism evidence="4 5">
    <name type="scientific">Actinomyces johnsonii F0510</name>
    <dbReference type="NCBI Taxonomy" id="1227262"/>
    <lineage>
        <taxon>Bacteria</taxon>
        <taxon>Bacillati</taxon>
        <taxon>Actinomycetota</taxon>
        <taxon>Actinomycetes</taxon>
        <taxon>Actinomycetales</taxon>
        <taxon>Actinomycetaceae</taxon>
        <taxon>Actinomyces</taxon>
    </lineage>
</organism>
<sequence>MVLITIDSKKVTAFIKGLDSWTESVRGQRKSMLNVLVNRWQSPPVAEAESYVNEASQIESSTANLNEITKGLEDRLKFTVQKNSDGRYTYYLPDDAEDTPKNVKKFNIDAKKKAENNCAELTDATTYTDGKSRKTGRRIHEILAEMKENETNPIYANSYISYCGGAGEYLDFYSLIRNSEASASSRKDVTARFSNMLATATKDENRGHELARQFGRVVKDNNYTGDSRHHDPIKKHQKETGVDSRIGALNRLLRSEDPIKGPKFGTSFLTSLAEISEDCPALPRGRSLDNRNDIPGAHDPLSGVICAMGRNPEAAANYLAPTDGNGNFDKNAAKARWNKLKNRGIREGAGPFDFTAAMQSASTLRKDPKLGPQSTWISARAIEYAASPKNATLLDAHPEMKKNLSVVLANCREEIHRIANGMSDGELDLAPLDPKSTGSKTLATALYRVMDNEEAAGTISSALAYYGKNEVKGDMPDGSFSLQGIRAKYSELAADHAFLSEIAKQRVDDINEKAKEENDERKAADKSAAKFATSLFSLILAGGATISSGGATVLSFTISGGVVQFAGDEPMSNVIDAIYGEPRKKKYVDVENLTPEKVRDDMQSRAYAEAAQAGVLPGVKLPEGNGDAVKYRASVDKHGKEQWDHWVKKDANGNNVADLPPVISSDLNESIHDWKKKALDAGPSTVKDGFLDIDAGIQSGAGAGKDRAKLSKST</sequence>
<evidence type="ECO:0000259" key="3">
    <source>
        <dbReference type="Pfam" id="PF20211"/>
    </source>
</evidence>
<feature type="region of interest" description="Disordered" evidence="2">
    <location>
        <begin position="220"/>
        <end position="240"/>
    </location>
</feature>
<evidence type="ECO:0000256" key="1">
    <source>
        <dbReference type="SAM" id="Coils"/>
    </source>
</evidence>
<reference evidence="4 5" key="1">
    <citation type="submission" date="2013-06" db="EMBL/GenBank/DDBJ databases">
        <authorList>
            <person name="Weinstock G."/>
            <person name="Sodergren E."/>
            <person name="Lobos E.A."/>
            <person name="Fulton L."/>
            <person name="Fulton R."/>
            <person name="Courtney L."/>
            <person name="Fronick C."/>
            <person name="O'Laughlin M."/>
            <person name="Godfrey J."/>
            <person name="Wilson R.M."/>
            <person name="Miner T."/>
            <person name="Farmer C."/>
            <person name="Delehaunty K."/>
            <person name="Cordes M."/>
            <person name="Minx P."/>
            <person name="Tomlinson C."/>
            <person name="Chen J."/>
            <person name="Wollam A."/>
            <person name="Pepin K.H."/>
            <person name="Bhonagiri V."/>
            <person name="Zhang X."/>
            <person name="Warren W."/>
            <person name="Mitreva M."/>
            <person name="Mardis E.R."/>
            <person name="Wilson R.K."/>
        </authorList>
    </citation>
    <scope>NUCLEOTIDE SEQUENCE [LARGE SCALE GENOMIC DNA]</scope>
    <source>
        <strain evidence="4 5">F0510</strain>
    </source>
</reference>
<dbReference type="RefSeq" id="WP_021604917.1">
    <property type="nucleotide sequence ID" value="NZ_KE951529.1"/>
</dbReference>
<dbReference type="Pfam" id="PF20211">
    <property type="entry name" value="DUF6571"/>
    <property type="match status" value="1"/>
</dbReference>
<evidence type="ECO:0000256" key="2">
    <source>
        <dbReference type="SAM" id="MobiDB-lite"/>
    </source>
</evidence>
<accession>U1RV52</accession>
<feature type="domain" description="DUF6571" evidence="3">
    <location>
        <begin position="1"/>
        <end position="679"/>
    </location>
</feature>
<name>U1RV52_9ACTO</name>
<dbReference type="InterPro" id="IPR046701">
    <property type="entry name" value="DUF6571"/>
</dbReference>
<protein>
    <recommendedName>
        <fullName evidence="3">DUF6571 domain-containing protein</fullName>
    </recommendedName>
</protein>
<evidence type="ECO:0000313" key="5">
    <source>
        <dbReference type="Proteomes" id="UP000016498"/>
    </source>
</evidence>
<dbReference type="PATRIC" id="fig|1227262.3.peg.112"/>
<evidence type="ECO:0000313" key="4">
    <source>
        <dbReference type="EMBL" id="ERH23533.1"/>
    </source>
</evidence>
<keyword evidence="1" id="KW-0175">Coiled coil</keyword>
<feature type="coiled-coil region" evidence="1">
    <location>
        <begin position="500"/>
        <end position="527"/>
    </location>
</feature>
<dbReference type="EMBL" id="AWSD01000013">
    <property type="protein sequence ID" value="ERH23533.1"/>
    <property type="molecule type" value="Genomic_DNA"/>
</dbReference>
<dbReference type="HOGENOM" id="CLU_386693_0_0_11"/>
<gene>
    <name evidence="4" type="ORF">HMPREF1549_00140</name>
</gene>
<dbReference type="Proteomes" id="UP000016498">
    <property type="component" value="Unassembled WGS sequence"/>
</dbReference>
<dbReference type="OrthoDB" id="3251207at2"/>
<dbReference type="AlphaFoldDB" id="U1RV52"/>
<comment type="caution">
    <text evidence="4">The sequence shown here is derived from an EMBL/GenBank/DDBJ whole genome shotgun (WGS) entry which is preliminary data.</text>
</comment>
<proteinExistence type="predicted"/>